<gene>
    <name evidence="1" type="ORF">QFC19_006330</name>
</gene>
<sequence length="596" mass="67522">MALHEDLRKTHLPPDTLRAILSKQIGRISDPDGGKSVRWKNVVNILDIMERTNIRGKRDDLETIILKAIDTGGVRAPKISKHDTLLSVWNALVEAHIGRLQNIGIETRERWLMYRLRELRRQFKQKSPKGHVLAASWEEWQQLASQGFFQGIALPTDVTTVRYGNFHDCVSDIIETLRVIHDGGGIIPLEALRSVWWNHLESRVANFDPPDIQTYEYISRIMEADDVNHAYPFDRLVRKALDEAIADVTGGVNAISLLLYLPSPSKDTSSDSEGNSCSSYEKALHFARRRIKHIPTQPTEAQAQHIVTTLGFGTVLVKDAITQGEDISENLILTIFRGFKFLPWWLRTDDRHIGRIQSALLLLVRSLRKQDHTLIEWKSSWPTMLDTLRGYSSNKEILSQTMSLYRRMRNAKDPAFPEALSSFRQNQFRNMLDSPWIAMELYVDAIRAGSSDLGGIREAIVQRLSAMKNPTYLRHLRTATIRYRFSDEARSIVLELLHDAIDRSNSPDLIIGLYDMSSEISTPDDALSGKILHLLLCKMKDLGDGEHRQLAVKRVEAASERGIALSQIGKETLASLVGGEHKETSMEISPQAPHVI</sequence>
<dbReference type="Proteomes" id="UP001241377">
    <property type="component" value="Unassembled WGS sequence"/>
</dbReference>
<reference evidence="1" key="1">
    <citation type="submission" date="2023-04" db="EMBL/GenBank/DDBJ databases">
        <title>Draft Genome sequencing of Naganishia species isolated from polar environments using Oxford Nanopore Technology.</title>
        <authorList>
            <person name="Leo P."/>
            <person name="Venkateswaran K."/>
        </authorList>
    </citation>
    <scope>NUCLEOTIDE SEQUENCE</scope>
    <source>
        <strain evidence="1">MNA-CCFEE 5261</strain>
    </source>
</reference>
<name>A0ACC2VHC0_9TREE</name>
<accession>A0ACC2VHC0</accession>
<evidence type="ECO:0000313" key="1">
    <source>
        <dbReference type="EMBL" id="KAJ9098463.1"/>
    </source>
</evidence>
<dbReference type="EMBL" id="JASBWR010000076">
    <property type="protein sequence ID" value="KAJ9098463.1"/>
    <property type="molecule type" value="Genomic_DNA"/>
</dbReference>
<evidence type="ECO:0000313" key="2">
    <source>
        <dbReference type="Proteomes" id="UP001241377"/>
    </source>
</evidence>
<proteinExistence type="predicted"/>
<organism evidence="1 2">
    <name type="scientific">Naganishia cerealis</name>
    <dbReference type="NCBI Taxonomy" id="610337"/>
    <lineage>
        <taxon>Eukaryota</taxon>
        <taxon>Fungi</taxon>
        <taxon>Dikarya</taxon>
        <taxon>Basidiomycota</taxon>
        <taxon>Agaricomycotina</taxon>
        <taxon>Tremellomycetes</taxon>
        <taxon>Filobasidiales</taxon>
        <taxon>Filobasidiaceae</taxon>
        <taxon>Naganishia</taxon>
    </lineage>
</organism>
<keyword evidence="2" id="KW-1185">Reference proteome</keyword>
<protein>
    <submittedName>
        <fullName evidence="1">Uncharacterized protein</fullName>
    </submittedName>
</protein>
<comment type="caution">
    <text evidence="1">The sequence shown here is derived from an EMBL/GenBank/DDBJ whole genome shotgun (WGS) entry which is preliminary data.</text>
</comment>